<dbReference type="InterPro" id="IPR011009">
    <property type="entry name" value="Kinase-like_dom_sf"/>
</dbReference>
<feature type="region of interest" description="Disordered" evidence="1">
    <location>
        <begin position="322"/>
        <end position="411"/>
    </location>
</feature>
<reference evidence="2" key="2">
    <citation type="submission" date="2023-06" db="EMBL/GenBank/DDBJ databases">
        <authorList>
            <consortium name="Lawrence Berkeley National Laboratory"/>
            <person name="Haridas S."/>
            <person name="Hensen N."/>
            <person name="Bonometti L."/>
            <person name="Westerberg I."/>
            <person name="Brannstrom I.O."/>
            <person name="Guillou S."/>
            <person name="Cros-Aarteil S."/>
            <person name="Calhoun S."/>
            <person name="Kuo A."/>
            <person name="Mondo S."/>
            <person name="Pangilinan J."/>
            <person name="Riley R."/>
            <person name="Labutti K."/>
            <person name="Andreopoulos B."/>
            <person name="Lipzen A."/>
            <person name="Chen C."/>
            <person name="Yanf M."/>
            <person name="Daum C."/>
            <person name="Ng V."/>
            <person name="Clum A."/>
            <person name="Steindorff A."/>
            <person name="Ohm R."/>
            <person name="Martin F."/>
            <person name="Silar P."/>
            <person name="Natvig D."/>
            <person name="Lalanne C."/>
            <person name="Gautier V."/>
            <person name="Ament-Velasquez S.L."/>
            <person name="Kruys A."/>
            <person name="Hutchinson M.I."/>
            <person name="Powell A.J."/>
            <person name="Barry K."/>
            <person name="Miller A.N."/>
            <person name="Grigoriev I.V."/>
            <person name="Debuchy R."/>
            <person name="Gladieux P."/>
            <person name="Thoren M.H."/>
            <person name="Johannesson H."/>
        </authorList>
    </citation>
    <scope>NUCLEOTIDE SEQUENCE</scope>
    <source>
        <strain evidence="2">CBS 955.72</strain>
    </source>
</reference>
<dbReference type="AlphaFoldDB" id="A0AAJ0MA94"/>
<evidence type="ECO:0008006" key="4">
    <source>
        <dbReference type="Google" id="ProtNLM"/>
    </source>
</evidence>
<proteinExistence type="predicted"/>
<feature type="compositionally biased region" description="Basic residues" evidence="1">
    <location>
        <begin position="370"/>
        <end position="390"/>
    </location>
</feature>
<evidence type="ECO:0000313" key="2">
    <source>
        <dbReference type="EMBL" id="KAK3346038.1"/>
    </source>
</evidence>
<protein>
    <recommendedName>
        <fullName evidence="4">Protein kinase domain-containing protein</fullName>
    </recommendedName>
</protein>
<sequence length="441" mass="49850">MTWAEEDERDKITSGKYKELREVAILTRRLIPDFPPHVVALCLSEWGSVVWTSTDAQLHPRIATECYPWVAEYQLSSPGLPVVTRSQLTVIGRLGWGLDKVTHDGFRDIRVPIQFLVVEELTCLGVVGFTTPFISGPTLDQQWSFKLRWLREIFSVVDLINLQYGTSHQDIADRNFFVNSDTDSVVLYDFNYSVPVDGGDPLRGDIRGVILMVYFLVTRDAKFKEISLPAIDETKLEKAKTRENWIKHTKVELDDDVFVFYDELMAWVRKRQEGSHQSTKALHTIHVPLPPSGPRDVVVLEGCEVPLIDPTRRLLATGRYVDEEEAEEKSRTGIFVPDPKRGFPPPPGVEADKGSRQHRKPGWGRDSRQTKKGRFPKARKKDTVRRRRGRSTTGGGQAAKKAGKNRGLRLRSLEGLVEMSLSGRLISHLGSGECQPELGNL</sequence>
<keyword evidence="3" id="KW-1185">Reference proteome</keyword>
<gene>
    <name evidence="2" type="ORF">B0T25DRAFT_583308</name>
</gene>
<evidence type="ECO:0000313" key="3">
    <source>
        <dbReference type="Proteomes" id="UP001275084"/>
    </source>
</evidence>
<dbReference type="Proteomes" id="UP001275084">
    <property type="component" value="Unassembled WGS sequence"/>
</dbReference>
<dbReference type="EMBL" id="JAUIQD010000006">
    <property type="protein sequence ID" value="KAK3346038.1"/>
    <property type="molecule type" value="Genomic_DNA"/>
</dbReference>
<comment type="caution">
    <text evidence="2">The sequence shown here is derived from an EMBL/GenBank/DDBJ whole genome shotgun (WGS) entry which is preliminary data.</text>
</comment>
<dbReference type="SUPFAM" id="SSF56112">
    <property type="entry name" value="Protein kinase-like (PK-like)"/>
    <property type="match status" value="1"/>
</dbReference>
<accession>A0AAJ0MA94</accession>
<organism evidence="2 3">
    <name type="scientific">Lasiosphaeria hispida</name>
    <dbReference type="NCBI Taxonomy" id="260671"/>
    <lineage>
        <taxon>Eukaryota</taxon>
        <taxon>Fungi</taxon>
        <taxon>Dikarya</taxon>
        <taxon>Ascomycota</taxon>
        <taxon>Pezizomycotina</taxon>
        <taxon>Sordariomycetes</taxon>
        <taxon>Sordariomycetidae</taxon>
        <taxon>Sordariales</taxon>
        <taxon>Lasiosphaeriaceae</taxon>
        <taxon>Lasiosphaeria</taxon>
    </lineage>
</organism>
<evidence type="ECO:0000256" key="1">
    <source>
        <dbReference type="SAM" id="MobiDB-lite"/>
    </source>
</evidence>
<reference evidence="2" key="1">
    <citation type="journal article" date="2023" name="Mol. Phylogenet. Evol.">
        <title>Genome-scale phylogeny and comparative genomics of the fungal order Sordariales.</title>
        <authorList>
            <person name="Hensen N."/>
            <person name="Bonometti L."/>
            <person name="Westerberg I."/>
            <person name="Brannstrom I.O."/>
            <person name="Guillou S."/>
            <person name="Cros-Aarteil S."/>
            <person name="Calhoun S."/>
            <person name="Haridas S."/>
            <person name="Kuo A."/>
            <person name="Mondo S."/>
            <person name="Pangilinan J."/>
            <person name="Riley R."/>
            <person name="LaButti K."/>
            <person name="Andreopoulos B."/>
            <person name="Lipzen A."/>
            <person name="Chen C."/>
            <person name="Yan M."/>
            <person name="Daum C."/>
            <person name="Ng V."/>
            <person name="Clum A."/>
            <person name="Steindorff A."/>
            <person name="Ohm R.A."/>
            <person name="Martin F."/>
            <person name="Silar P."/>
            <person name="Natvig D.O."/>
            <person name="Lalanne C."/>
            <person name="Gautier V."/>
            <person name="Ament-Velasquez S.L."/>
            <person name="Kruys A."/>
            <person name="Hutchinson M.I."/>
            <person name="Powell A.J."/>
            <person name="Barry K."/>
            <person name="Miller A.N."/>
            <person name="Grigoriev I.V."/>
            <person name="Debuchy R."/>
            <person name="Gladieux P."/>
            <person name="Hiltunen Thoren M."/>
            <person name="Johannesson H."/>
        </authorList>
    </citation>
    <scope>NUCLEOTIDE SEQUENCE</scope>
    <source>
        <strain evidence="2">CBS 955.72</strain>
    </source>
</reference>
<name>A0AAJ0MA94_9PEZI</name>